<dbReference type="FunCoup" id="K1QSA2">
    <property type="interactions" value="730"/>
</dbReference>
<feature type="domain" description="Acyl-CoA oxidase/dehydrogenase middle" evidence="16">
    <location>
        <begin position="169"/>
        <end position="272"/>
    </location>
</feature>
<feature type="domain" description="Acyl-CoA dehydrogenase/oxidase N-terminal" evidence="17">
    <location>
        <begin position="54"/>
        <end position="164"/>
    </location>
</feature>
<dbReference type="Pfam" id="PF00441">
    <property type="entry name" value="Acyl-CoA_dh_1"/>
    <property type="match status" value="1"/>
</dbReference>
<evidence type="ECO:0000256" key="9">
    <source>
        <dbReference type="ARBA" id="ARBA00044204"/>
    </source>
</evidence>
<sequence>MDFDSFIVEGLKTTTMAAMIRCLLRTSQTSAKFVVRKESLQNARSLSSLADLPETHKMLQKSCRDFVDNELIPIAGKLDKEHTYPKDVIKKMGELGLMSVDVPSEEGGTGLDYLAYAIAMEEISRGCASTGCIMSVNNSLYLGPINKWATPAQKEVFQEPYLHGDRVGCFALSEPGNGSDAGAASTVATLDGDSWILNGTKSWITNGYESEATVVFATTDKSQKHKASTKLSHLGISAFLVPKPIAGLSLGKKEDKLGIKATSTCNLIFEDCRIPRENLLGEPGFGFKIAMQTLDAGRIGIAGQALGIAQASFECAIEYAQKRMAFGSPISKMQTIQSKLADMELRTESARLLTYKAALLKDAGKPYTKEAAMAKLAASEAATFCSHQAIQILGGMGYVTDMPAERHYRDARITEIYEGTSEIQRLVIAGNLLKEYHAS</sequence>
<evidence type="ECO:0000256" key="11">
    <source>
        <dbReference type="ARBA" id="ARBA00048499"/>
    </source>
</evidence>
<dbReference type="InterPro" id="IPR013786">
    <property type="entry name" value="AcylCoA_DH/ox_N"/>
</dbReference>
<dbReference type="PANTHER" id="PTHR43884:SF12">
    <property type="entry name" value="ISOVALERYL-COA DEHYDROGENASE, MITOCHONDRIAL-RELATED"/>
    <property type="match status" value="1"/>
</dbReference>
<comment type="catalytic activity">
    <reaction evidence="11">
        <text>pentanoyl-CoA + oxidized [electron-transfer flavoprotein] + H(+) = (2E)-pentenoyl-CoA + reduced [electron-transfer flavoprotein]</text>
        <dbReference type="Rhea" id="RHEA:43456"/>
        <dbReference type="Rhea" id="RHEA-COMP:10685"/>
        <dbReference type="Rhea" id="RHEA-COMP:10686"/>
        <dbReference type="ChEBI" id="CHEBI:15378"/>
        <dbReference type="ChEBI" id="CHEBI:57389"/>
        <dbReference type="ChEBI" id="CHEBI:57692"/>
        <dbReference type="ChEBI" id="CHEBI:58307"/>
        <dbReference type="ChEBI" id="CHEBI:86160"/>
    </reaction>
    <physiologicalReaction direction="left-to-right" evidence="11">
        <dbReference type="Rhea" id="RHEA:43457"/>
    </physiologicalReaction>
</comment>
<dbReference type="InterPro" id="IPR006089">
    <property type="entry name" value="Acyl-CoA_DH_CS"/>
</dbReference>
<comment type="cofactor">
    <cofactor evidence="1 14">
        <name>FAD</name>
        <dbReference type="ChEBI" id="CHEBI:57692"/>
    </cofactor>
</comment>
<evidence type="ECO:0000256" key="2">
    <source>
        <dbReference type="ARBA" id="ARBA00005198"/>
    </source>
</evidence>
<proteinExistence type="inferred from homology"/>
<protein>
    <recommendedName>
        <fullName evidence="9">Short-chain specific acyl-CoA dehydrogenase, mitochondrial</fullName>
        <ecNumber evidence="4">1.3.8.1</ecNumber>
    </recommendedName>
    <alternativeName>
        <fullName evidence="8">Butyryl-CoA dehydrogenase</fullName>
    </alternativeName>
</protein>
<dbReference type="EMBL" id="JH818024">
    <property type="protein sequence ID" value="EKC39792.1"/>
    <property type="molecule type" value="Genomic_DNA"/>
</dbReference>
<dbReference type="SUPFAM" id="SSF47203">
    <property type="entry name" value="Acyl-CoA dehydrogenase C-terminal domain-like"/>
    <property type="match status" value="1"/>
</dbReference>
<dbReference type="GO" id="GO:0046359">
    <property type="term" value="P:butyrate catabolic process"/>
    <property type="evidence" value="ECO:0007669"/>
    <property type="project" value="TreeGrafter"/>
</dbReference>
<evidence type="ECO:0000259" key="17">
    <source>
        <dbReference type="Pfam" id="PF02771"/>
    </source>
</evidence>
<dbReference type="InterPro" id="IPR037069">
    <property type="entry name" value="AcylCoA_DH/ox_N_sf"/>
</dbReference>
<evidence type="ECO:0000256" key="12">
    <source>
        <dbReference type="ARBA" id="ARBA00049192"/>
    </source>
</evidence>
<evidence type="ECO:0000259" key="16">
    <source>
        <dbReference type="Pfam" id="PF02770"/>
    </source>
</evidence>
<name>K1QSA2_MAGGI</name>
<evidence type="ECO:0000313" key="18">
    <source>
        <dbReference type="EMBL" id="EKC39792.1"/>
    </source>
</evidence>
<evidence type="ECO:0000259" key="15">
    <source>
        <dbReference type="Pfam" id="PF00441"/>
    </source>
</evidence>
<evidence type="ECO:0000256" key="10">
    <source>
        <dbReference type="ARBA" id="ARBA00045387"/>
    </source>
</evidence>
<dbReference type="PANTHER" id="PTHR43884">
    <property type="entry name" value="ACYL-COA DEHYDROGENASE"/>
    <property type="match status" value="1"/>
</dbReference>
<dbReference type="Gene3D" id="2.40.110.10">
    <property type="entry name" value="Butyryl-CoA Dehydrogenase, subunit A, domain 2"/>
    <property type="match status" value="1"/>
</dbReference>
<dbReference type="GO" id="GO:0016937">
    <property type="term" value="F:short-chain fatty acyl-CoA dehydrogenase activity"/>
    <property type="evidence" value="ECO:0007669"/>
    <property type="project" value="UniProtKB-EC"/>
</dbReference>
<dbReference type="HOGENOM" id="CLU_018204_0_0_1"/>
<dbReference type="Gene3D" id="1.20.140.10">
    <property type="entry name" value="Butyryl-CoA Dehydrogenase, subunit A, domain 3"/>
    <property type="match status" value="1"/>
</dbReference>
<dbReference type="PROSITE" id="PS00072">
    <property type="entry name" value="ACYL_COA_DH_1"/>
    <property type="match status" value="1"/>
</dbReference>
<evidence type="ECO:0000256" key="6">
    <source>
        <dbReference type="ARBA" id="ARBA00022827"/>
    </source>
</evidence>
<dbReference type="PROSITE" id="PS00073">
    <property type="entry name" value="ACYL_COA_DH_2"/>
    <property type="match status" value="1"/>
</dbReference>
<comment type="similarity">
    <text evidence="3 14">Belongs to the acyl-CoA dehydrogenase family.</text>
</comment>
<evidence type="ECO:0000256" key="4">
    <source>
        <dbReference type="ARBA" id="ARBA00012046"/>
    </source>
</evidence>
<keyword evidence="7 14" id="KW-0560">Oxidoreductase</keyword>
<accession>K1QSA2</accession>
<dbReference type="FunFam" id="1.10.540.10:FF:000002">
    <property type="entry name" value="Acyl-CoA dehydrogenase FadE19"/>
    <property type="match status" value="1"/>
</dbReference>
<keyword evidence="5 14" id="KW-0285">Flavoprotein</keyword>
<comment type="catalytic activity">
    <reaction evidence="12">
        <text>hexanoyl-CoA + oxidized [electron-transfer flavoprotein] + H(+) = (2E)-hexenoyl-CoA + reduced [electron-transfer flavoprotein]</text>
        <dbReference type="Rhea" id="RHEA:43464"/>
        <dbReference type="Rhea" id="RHEA-COMP:10685"/>
        <dbReference type="Rhea" id="RHEA-COMP:10686"/>
        <dbReference type="ChEBI" id="CHEBI:15378"/>
        <dbReference type="ChEBI" id="CHEBI:57692"/>
        <dbReference type="ChEBI" id="CHEBI:58307"/>
        <dbReference type="ChEBI" id="CHEBI:62077"/>
        <dbReference type="ChEBI" id="CHEBI:62620"/>
    </reaction>
    <physiologicalReaction direction="left-to-right" evidence="12">
        <dbReference type="Rhea" id="RHEA:43465"/>
    </physiologicalReaction>
</comment>
<dbReference type="GO" id="GO:0050660">
    <property type="term" value="F:flavin adenine dinucleotide binding"/>
    <property type="evidence" value="ECO:0007669"/>
    <property type="project" value="InterPro"/>
</dbReference>
<dbReference type="InterPro" id="IPR009075">
    <property type="entry name" value="AcylCo_DH/oxidase_C"/>
</dbReference>
<keyword evidence="6 14" id="KW-0274">FAD</keyword>
<dbReference type="InParanoid" id="K1QSA2"/>
<feature type="domain" description="Acyl-CoA dehydrogenase/oxidase C-terminal" evidence="15">
    <location>
        <begin position="286"/>
        <end position="432"/>
    </location>
</feature>
<dbReference type="CDD" id="cd01158">
    <property type="entry name" value="SCAD_SBCAD"/>
    <property type="match status" value="1"/>
</dbReference>
<dbReference type="Pfam" id="PF02771">
    <property type="entry name" value="Acyl-CoA_dh_N"/>
    <property type="match status" value="1"/>
</dbReference>
<comment type="function">
    <text evidence="10">Short-chain specific acyl-CoA dehydrogenase is one of the acyl-CoA dehydrogenases that catalyze the first step of mitochondrial fatty acid beta-oxidation, an aerobic process breaking down fatty acids into acetyl-CoA and allowing the production of energy from fats. The first step of fatty acid beta-oxidation consists in the removal of one hydrogen from C-2 and C-3 of the straight-chain fatty acyl-CoA thioester, resulting in the formation of trans-2-enoyl-CoA. Among the different mitochondrial acyl-CoA dehydrogenases, short-chain specific acyl-CoA dehydrogenase acts specifically on acyl-CoAs with saturated 4 to 6 carbons long primary chains.</text>
</comment>
<dbReference type="Gene3D" id="1.10.540.10">
    <property type="entry name" value="Acyl-CoA dehydrogenase/oxidase, N-terminal domain"/>
    <property type="match status" value="1"/>
</dbReference>
<dbReference type="InterPro" id="IPR009100">
    <property type="entry name" value="AcylCoA_DH/oxidase_NM_dom_sf"/>
</dbReference>
<comment type="pathway">
    <text evidence="2">Lipid metabolism; mitochondrial fatty acid beta-oxidation.</text>
</comment>
<organism evidence="18">
    <name type="scientific">Magallana gigas</name>
    <name type="common">Pacific oyster</name>
    <name type="synonym">Crassostrea gigas</name>
    <dbReference type="NCBI Taxonomy" id="29159"/>
    <lineage>
        <taxon>Eukaryota</taxon>
        <taxon>Metazoa</taxon>
        <taxon>Spiralia</taxon>
        <taxon>Lophotrochozoa</taxon>
        <taxon>Mollusca</taxon>
        <taxon>Bivalvia</taxon>
        <taxon>Autobranchia</taxon>
        <taxon>Pteriomorphia</taxon>
        <taxon>Ostreida</taxon>
        <taxon>Ostreoidea</taxon>
        <taxon>Ostreidae</taxon>
        <taxon>Magallana</taxon>
    </lineage>
</organism>
<dbReference type="InterPro" id="IPR046373">
    <property type="entry name" value="Acyl-CoA_Oxase/DH_mid-dom_sf"/>
</dbReference>
<reference evidence="18" key="1">
    <citation type="journal article" date="2012" name="Nature">
        <title>The oyster genome reveals stress adaptation and complexity of shell formation.</title>
        <authorList>
            <person name="Zhang G."/>
            <person name="Fang X."/>
            <person name="Guo X."/>
            <person name="Li L."/>
            <person name="Luo R."/>
            <person name="Xu F."/>
            <person name="Yang P."/>
            <person name="Zhang L."/>
            <person name="Wang X."/>
            <person name="Qi H."/>
            <person name="Xiong Z."/>
            <person name="Que H."/>
            <person name="Xie Y."/>
            <person name="Holland P.W."/>
            <person name="Paps J."/>
            <person name="Zhu Y."/>
            <person name="Wu F."/>
            <person name="Chen Y."/>
            <person name="Wang J."/>
            <person name="Peng C."/>
            <person name="Meng J."/>
            <person name="Yang L."/>
            <person name="Liu J."/>
            <person name="Wen B."/>
            <person name="Zhang N."/>
            <person name="Huang Z."/>
            <person name="Zhu Q."/>
            <person name="Feng Y."/>
            <person name="Mount A."/>
            <person name="Hedgecock D."/>
            <person name="Xu Z."/>
            <person name="Liu Y."/>
            <person name="Domazet-Loso T."/>
            <person name="Du Y."/>
            <person name="Sun X."/>
            <person name="Zhang S."/>
            <person name="Liu B."/>
            <person name="Cheng P."/>
            <person name="Jiang X."/>
            <person name="Li J."/>
            <person name="Fan D."/>
            <person name="Wang W."/>
            <person name="Fu W."/>
            <person name="Wang T."/>
            <person name="Wang B."/>
            <person name="Zhang J."/>
            <person name="Peng Z."/>
            <person name="Li Y."/>
            <person name="Li N."/>
            <person name="Wang J."/>
            <person name="Chen M."/>
            <person name="He Y."/>
            <person name="Tan F."/>
            <person name="Song X."/>
            <person name="Zheng Q."/>
            <person name="Huang R."/>
            <person name="Yang H."/>
            <person name="Du X."/>
            <person name="Chen L."/>
            <person name="Yang M."/>
            <person name="Gaffney P.M."/>
            <person name="Wang S."/>
            <person name="Luo L."/>
            <person name="She Z."/>
            <person name="Ming Y."/>
            <person name="Huang W."/>
            <person name="Zhang S."/>
            <person name="Huang B."/>
            <person name="Zhang Y."/>
            <person name="Qu T."/>
            <person name="Ni P."/>
            <person name="Miao G."/>
            <person name="Wang J."/>
            <person name="Wang Q."/>
            <person name="Steinberg C.E."/>
            <person name="Wang H."/>
            <person name="Li N."/>
            <person name="Qian L."/>
            <person name="Zhang G."/>
            <person name="Li Y."/>
            <person name="Yang H."/>
            <person name="Liu X."/>
            <person name="Wang J."/>
            <person name="Yin Y."/>
            <person name="Wang J."/>
        </authorList>
    </citation>
    <scope>NUCLEOTIDE SEQUENCE [LARGE SCALE GENOMIC DNA]</scope>
    <source>
        <strain evidence="18">05x7-T-G4-1.051#20</strain>
    </source>
</reference>
<evidence type="ECO:0000256" key="1">
    <source>
        <dbReference type="ARBA" id="ARBA00001974"/>
    </source>
</evidence>
<dbReference type="InterPro" id="IPR006091">
    <property type="entry name" value="Acyl-CoA_Oxase/DH_mid-dom"/>
</dbReference>
<dbReference type="Pfam" id="PF02770">
    <property type="entry name" value="Acyl-CoA_dh_M"/>
    <property type="match status" value="1"/>
</dbReference>
<evidence type="ECO:0000256" key="8">
    <source>
        <dbReference type="ARBA" id="ARBA00031895"/>
    </source>
</evidence>
<evidence type="ECO:0000256" key="13">
    <source>
        <dbReference type="ARBA" id="ARBA00050758"/>
    </source>
</evidence>
<evidence type="ECO:0000256" key="14">
    <source>
        <dbReference type="RuleBase" id="RU362125"/>
    </source>
</evidence>
<dbReference type="SUPFAM" id="SSF56645">
    <property type="entry name" value="Acyl-CoA dehydrogenase NM domain-like"/>
    <property type="match status" value="1"/>
</dbReference>
<dbReference type="FunFam" id="1.20.140.10:FF:000004">
    <property type="entry name" value="Acyl-CoA dehydrogenase FadE25"/>
    <property type="match status" value="1"/>
</dbReference>
<dbReference type="FunFam" id="2.40.110.10:FF:000001">
    <property type="entry name" value="Acyl-CoA dehydrogenase, mitochondrial"/>
    <property type="match status" value="1"/>
</dbReference>
<comment type="catalytic activity">
    <reaction evidence="13">
        <text>butanoyl-CoA + oxidized [electron-transfer flavoprotein] + H(+) = (2E)-butenoyl-CoA + reduced [electron-transfer flavoprotein]</text>
        <dbReference type="Rhea" id="RHEA:24004"/>
        <dbReference type="Rhea" id="RHEA-COMP:10685"/>
        <dbReference type="Rhea" id="RHEA-COMP:10686"/>
        <dbReference type="ChEBI" id="CHEBI:15378"/>
        <dbReference type="ChEBI" id="CHEBI:57332"/>
        <dbReference type="ChEBI" id="CHEBI:57371"/>
        <dbReference type="ChEBI" id="CHEBI:57692"/>
        <dbReference type="ChEBI" id="CHEBI:58307"/>
        <dbReference type="EC" id="1.3.8.1"/>
    </reaction>
    <physiologicalReaction direction="left-to-right" evidence="13">
        <dbReference type="Rhea" id="RHEA:24005"/>
    </physiologicalReaction>
</comment>
<evidence type="ECO:0000256" key="7">
    <source>
        <dbReference type="ARBA" id="ARBA00023002"/>
    </source>
</evidence>
<evidence type="ECO:0000256" key="5">
    <source>
        <dbReference type="ARBA" id="ARBA00022630"/>
    </source>
</evidence>
<dbReference type="AlphaFoldDB" id="K1QSA2"/>
<dbReference type="InterPro" id="IPR036250">
    <property type="entry name" value="AcylCo_DH-like_C"/>
</dbReference>
<dbReference type="GO" id="GO:0005739">
    <property type="term" value="C:mitochondrion"/>
    <property type="evidence" value="ECO:0007669"/>
    <property type="project" value="TreeGrafter"/>
</dbReference>
<dbReference type="EC" id="1.3.8.1" evidence="4"/>
<dbReference type="GO" id="GO:0033539">
    <property type="term" value="P:fatty acid beta-oxidation using acyl-CoA dehydrogenase"/>
    <property type="evidence" value="ECO:0007669"/>
    <property type="project" value="TreeGrafter"/>
</dbReference>
<evidence type="ECO:0000256" key="3">
    <source>
        <dbReference type="ARBA" id="ARBA00009347"/>
    </source>
</evidence>
<gene>
    <name evidence="18" type="ORF">CGI_10025345</name>
</gene>